<comment type="similarity">
    <text evidence="5 6">Belongs to the FtsA/MreB family.</text>
</comment>
<evidence type="ECO:0000256" key="3">
    <source>
        <dbReference type="ARBA" id="ARBA00023136"/>
    </source>
</evidence>
<dbReference type="FunFam" id="3.30.1490.110:FF:000003">
    <property type="entry name" value="Cell division protein FtsA"/>
    <property type="match status" value="1"/>
</dbReference>
<comment type="caution">
    <text evidence="8">The sequence shown here is derived from an EMBL/GenBank/DDBJ whole genome shotgun (WGS) entry which is preliminary data.</text>
</comment>
<dbReference type="Gene3D" id="3.30.1490.110">
    <property type="match status" value="1"/>
</dbReference>
<reference evidence="9" key="1">
    <citation type="submission" date="2016-06" db="EMBL/GenBank/DDBJ databases">
        <authorList>
            <person name="Nascimento L."/>
            <person name="Pereira R.V."/>
            <person name="Martins L.F."/>
            <person name="Quaggio R.B."/>
            <person name="Silva A.M."/>
            <person name="Setubal J.C."/>
        </authorList>
    </citation>
    <scope>NUCLEOTIDE SEQUENCE [LARGE SCALE GENOMIC DNA]</scope>
</reference>
<evidence type="ECO:0000313" key="9">
    <source>
        <dbReference type="Proteomes" id="UP000196475"/>
    </source>
</evidence>
<accession>A0A1Y3PK72</accession>
<protein>
    <recommendedName>
        <fullName evidence="5 6">Cell division protein FtsA</fullName>
    </recommendedName>
</protein>
<dbReference type="PANTHER" id="PTHR32432:SF4">
    <property type="entry name" value="CELL DIVISION PROTEIN FTSA"/>
    <property type="match status" value="1"/>
</dbReference>
<gene>
    <name evidence="5" type="primary">ftsA</name>
    <name evidence="8" type="ORF">BAA01_13165</name>
</gene>
<dbReference type="InterPro" id="IPR050696">
    <property type="entry name" value="FtsA/MreB"/>
</dbReference>
<evidence type="ECO:0000256" key="4">
    <source>
        <dbReference type="ARBA" id="ARBA00023306"/>
    </source>
</evidence>
<dbReference type="AlphaFoldDB" id="A0A1Y3PK72"/>
<organism evidence="8 9">
    <name type="scientific">Bacillus thermozeamaize</name>
    <dbReference type="NCBI Taxonomy" id="230954"/>
    <lineage>
        <taxon>Bacteria</taxon>
        <taxon>Bacillati</taxon>
        <taxon>Bacillota</taxon>
        <taxon>Bacilli</taxon>
        <taxon>Bacillales</taxon>
        <taxon>Bacillaceae</taxon>
        <taxon>Bacillus</taxon>
    </lineage>
</organism>
<dbReference type="Pfam" id="PF02491">
    <property type="entry name" value="SHS2_FTSA"/>
    <property type="match status" value="1"/>
</dbReference>
<dbReference type="SMART" id="SM00842">
    <property type="entry name" value="FtsA"/>
    <property type="match status" value="1"/>
</dbReference>
<dbReference type="HAMAP" id="MF_02033">
    <property type="entry name" value="FtsA"/>
    <property type="match status" value="1"/>
</dbReference>
<feature type="domain" description="SHS2" evidence="7">
    <location>
        <begin position="7"/>
        <end position="194"/>
    </location>
</feature>
<evidence type="ECO:0000256" key="1">
    <source>
        <dbReference type="ARBA" id="ARBA00022475"/>
    </source>
</evidence>
<dbReference type="CDD" id="cd24048">
    <property type="entry name" value="ASKHA_NBD_FtsA"/>
    <property type="match status" value="1"/>
</dbReference>
<dbReference type="Gene3D" id="3.30.420.40">
    <property type="match status" value="2"/>
</dbReference>
<name>A0A1Y3PK72_9BACI</name>
<dbReference type="PIRSF" id="PIRSF003101">
    <property type="entry name" value="FtsA"/>
    <property type="match status" value="1"/>
</dbReference>
<sequence length="414" mass="45063">MNSLDYIISLDIGTSKIRVMIGEYHSNTVQVIGVGSAEANGIKKGAIVDIDQTVESIKQAVAQAEQMVDLRIHEVYVGISGNHIELLPGHGVVAVSNEDREIGEADIERVLQASRVIALPPDREIIDIVPNEFIVDGLRDIRDPRGMIGVRLEVEATIITGSKTWLHNLHRCIERAGLQVGGYVLMPLAAAEIALSADEKKLGVILLDLGAGSTDIAVFENGGLTRTSVLPIGGEYITNDIAIGLRTQTEVAERIKLTHGHALIAAASDAEVFQVPRIGSQSEEEFNQTDLAHIIEPRVEEIFYLIRQEVQRLTEKEPAGGYVLIGGVVSLPGLREVAEAVLKNTVRIAQPQFVGLRDPAYVNGAGMILYVAKRHYRTSGVVPVESKTKPNSKKKGARKGSPFERVKNWLSEFI</sequence>
<dbReference type="PANTHER" id="PTHR32432">
    <property type="entry name" value="CELL DIVISION PROTEIN FTSA-RELATED"/>
    <property type="match status" value="1"/>
</dbReference>
<evidence type="ECO:0000256" key="2">
    <source>
        <dbReference type="ARBA" id="ARBA00022618"/>
    </source>
</evidence>
<dbReference type="InterPro" id="IPR043129">
    <property type="entry name" value="ATPase_NBD"/>
</dbReference>
<dbReference type="EMBL" id="LZRT01000070">
    <property type="protein sequence ID" value="OUM87750.1"/>
    <property type="molecule type" value="Genomic_DNA"/>
</dbReference>
<evidence type="ECO:0000313" key="8">
    <source>
        <dbReference type="EMBL" id="OUM87750.1"/>
    </source>
</evidence>
<dbReference type="SUPFAM" id="SSF53067">
    <property type="entry name" value="Actin-like ATPase domain"/>
    <property type="match status" value="2"/>
</dbReference>
<keyword evidence="4 5" id="KW-0131">Cell cycle</keyword>
<dbReference type="GO" id="GO:0009898">
    <property type="term" value="C:cytoplasmic side of plasma membrane"/>
    <property type="evidence" value="ECO:0007669"/>
    <property type="project" value="UniProtKB-UniRule"/>
</dbReference>
<dbReference type="Proteomes" id="UP000196475">
    <property type="component" value="Unassembled WGS sequence"/>
</dbReference>
<evidence type="ECO:0000256" key="5">
    <source>
        <dbReference type="HAMAP-Rule" id="MF_02033"/>
    </source>
</evidence>
<keyword evidence="2 5" id="KW-0132">Cell division</keyword>
<evidence type="ECO:0000256" key="6">
    <source>
        <dbReference type="PIRNR" id="PIRNR003101"/>
    </source>
</evidence>
<evidence type="ECO:0000259" key="7">
    <source>
        <dbReference type="SMART" id="SM00842"/>
    </source>
</evidence>
<dbReference type="InterPro" id="IPR020823">
    <property type="entry name" value="Cell_div_FtsA"/>
</dbReference>
<comment type="function">
    <text evidence="5 6">Cell division protein that is involved in the assembly of the Z ring. May serve as a membrane anchor for the Z ring.</text>
</comment>
<proteinExistence type="inferred from homology"/>
<dbReference type="Pfam" id="PF14450">
    <property type="entry name" value="FtsA"/>
    <property type="match status" value="2"/>
</dbReference>
<dbReference type="InterPro" id="IPR003494">
    <property type="entry name" value="SHS2_FtsA"/>
</dbReference>
<keyword evidence="1 5" id="KW-1003">Cell membrane</keyword>
<dbReference type="GO" id="GO:0032153">
    <property type="term" value="C:cell division site"/>
    <property type="evidence" value="ECO:0007669"/>
    <property type="project" value="UniProtKB-UniRule"/>
</dbReference>
<dbReference type="NCBIfam" id="TIGR01174">
    <property type="entry name" value="ftsA"/>
    <property type="match status" value="1"/>
</dbReference>
<comment type="subunit">
    <text evidence="5">Self-interacts. Interacts with FtsZ.</text>
</comment>
<comment type="subcellular location">
    <subcellularLocation>
        <location evidence="5">Cell membrane</location>
        <topology evidence="5">Peripheral membrane protein</topology>
        <orientation evidence="5">Cytoplasmic side</orientation>
    </subcellularLocation>
    <text evidence="5">Localizes to the Z ring in an FtsZ-dependent manner. Targeted to the membrane through a conserved C-terminal amphipathic helix.</text>
</comment>
<keyword evidence="3 5" id="KW-0472">Membrane</keyword>
<dbReference type="GO" id="GO:0043093">
    <property type="term" value="P:FtsZ-dependent cytokinesis"/>
    <property type="evidence" value="ECO:0007669"/>
    <property type="project" value="UniProtKB-UniRule"/>
</dbReference>